<evidence type="ECO:0000313" key="2">
    <source>
        <dbReference type="EMBL" id="WMV38435.1"/>
    </source>
</evidence>
<dbReference type="InterPro" id="IPR056924">
    <property type="entry name" value="SH3_Tf2-1"/>
</dbReference>
<accession>A0AAF0ZGU6</accession>
<protein>
    <recommendedName>
        <fullName evidence="1">Tf2-1-like SH3-like domain-containing protein</fullName>
    </recommendedName>
</protein>
<dbReference type="AlphaFoldDB" id="A0AAF0ZGU6"/>
<evidence type="ECO:0000259" key="1">
    <source>
        <dbReference type="Pfam" id="PF24626"/>
    </source>
</evidence>
<evidence type="ECO:0000313" key="3">
    <source>
        <dbReference type="Proteomes" id="UP001234989"/>
    </source>
</evidence>
<sequence>MVCLDVFELDRVHACMEARSSLIKHIIAHNFENMRLRVIQDNVLNGEARKMGIGTFMARFFNHHHVKYEHKSAAKKGVRKRKLSHRFFGHFKILRHIRVVAYELPLL</sequence>
<keyword evidence="3" id="KW-1185">Reference proteome</keyword>
<feature type="domain" description="Tf2-1-like SH3-like" evidence="1">
    <location>
        <begin position="66"/>
        <end position="106"/>
    </location>
</feature>
<organism evidence="2 3">
    <name type="scientific">Solanum verrucosum</name>
    <dbReference type="NCBI Taxonomy" id="315347"/>
    <lineage>
        <taxon>Eukaryota</taxon>
        <taxon>Viridiplantae</taxon>
        <taxon>Streptophyta</taxon>
        <taxon>Embryophyta</taxon>
        <taxon>Tracheophyta</taxon>
        <taxon>Spermatophyta</taxon>
        <taxon>Magnoliopsida</taxon>
        <taxon>eudicotyledons</taxon>
        <taxon>Gunneridae</taxon>
        <taxon>Pentapetalae</taxon>
        <taxon>asterids</taxon>
        <taxon>lamiids</taxon>
        <taxon>Solanales</taxon>
        <taxon>Solanaceae</taxon>
        <taxon>Solanoideae</taxon>
        <taxon>Solaneae</taxon>
        <taxon>Solanum</taxon>
    </lineage>
</organism>
<reference evidence="2" key="1">
    <citation type="submission" date="2023-08" db="EMBL/GenBank/DDBJ databases">
        <title>A de novo genome assembly of Solanum verrucosum Schlechtendal, a Mexican diploid species geographically isolated from the other diploid A-genome species in potato relatives.</title>
        <authorList>
            <person name="Hosaka K."/>
        </authorList>
    </citation>
    <scope>NUCLEOTIDE SEQUENCE</scope>
    <source>
        <tissue evidence="2">Young leaves</tissue>
    </source>
</reference>
<proteinExistence type="predicted"/>
<dbReference type="EMBL" id="CP133618">
    <property type="protein sequence ID" value="WMV38435.1"/>
    <property type="molecule type" value="Genomic_DNA"/>
</dbReference>
<dbReference type="Proteomes" id="UP001234989">
    <property type="component" value="Chromosome 7"/>
</dbReference>
<gene>
    <name evidence="2" type="ORF">MTR67_031820</name>
</gene>
<dbReference type="Pfam" id="PF24626">
    <property type="entry name" value="SH3_Tf2-1"/>
    <property type="match status" value="1"/>
</dbReference>
<name>A0AAF0ZGU6_SOLVR</name>